<name>A0ABR0MN36_GOSAR</name>
<dbReference type="EMBL" id="JARKNE010000012">
    <property type="protein sequence ID" value="KAK5775271.1"/>
    <property type="molecule type" value="Genomic_DNA"/>
</dbReference>
<organism evidence="2 3">
    <name type="scientific">Gossypium arboreum</name>
    <name type="common">Tree cotton</name>
    <name type="synonym">Gossypium nanking</name>
    <dbReference type="NCBI Taxonomy" id="29729"/>
    <lineage>
        <taxon>Eukaryota</taxon>
        <taxon>Viridiplantae</taxon>
        <taxon>Streptophyta</taxon>
        <taxon>Embryophyta</taxon>
        <taxon>Tracheophyta</taxon>
        <taxon>Spermatophyta</taxon>
        <taxon>Magnoliopsida</taxon>
        <taxon>eudicotyledons</taxon>
        <taxon>Gunneridae</taxon>
        <taxon>Pentapetalae</taxon>
        <taxon>rosids</taxon>
        <taxon>malvids</taxon>
        <taxon>Malvales</taxon>
        <taxon>Malvaceae</taxon>
        <taxon>Malvoideae</taxon>
        <taxon>Gossypium</taxon>
    </lineage>
</organism>
<evidence type="ECO:0000313" key="2">
    <source>
        <dbReference type="EMBL" id="KAK5775271.1"/>
    </source>
</evidence>
<feature type="transmembrane region" description="Helical" evidence="1">
    <location>
        <begin position="12"/>
        <end position="33"/>
    </location>
</feature>
<dbReference type="Proteomes" id="UP001358586">
    <property type="component" value="Chromosome 12"/>
</dbReference>
<keyword evidence="1" id="KW-0812">Transmembrane</keyword>
<comment type="caution">
    <text evidence="2">The sequence shown here is derived from an EMBL/GenBank/DDBJ whole genome shotgun (WGS) entry which is preliminary data.</text>
</comment>
<keyword evidence="1" id="KW-1133">Transmembrane helix</keyword>
<proteinExistence type="predicted"/>
<gene>
    <name evidence="2" type="ORF">PVK06_043144</name>
</gene>
<protein>
    <submittedName>
        <fullName evidence="2">Uncharacterized protein</fullName>
    </submittedName>
</protein>
<evidence type="ECO:0000256" key="1">
    <source>
        <dbReference type="SAM" id="Phobius"/>
    </source>
</evidence>
<keyword evidence="3" id="KW-1185">Reference proteome</keyword>
<evidence type="ECO:0000313" key="3">
    <source>
        <dbReference type="Proteomes" id="UP001358586"/>
    </source>
</evidence>
<accession>A0ABR0MN36</accession>
<sequence>MTTNLVEAVNSVLRHTCHLPIYVVFSATFYRLATLMPRMRLRQAKQIEAVYVYIEAIQKAMTVNSQRAQTMNAELYSRGLETFRVQEYIGCHLGLPPRLYTVDLRNKRSECRIFQTFRYPCAGHTSVWPGHVSHTANRHARITGFVNIQNGST</sequence>
<keyword evidence="1" id="KW-0472">Membrane</keyword>
<reference evidence="2 3" key="1">
    <citation type="submission" date="2023-03" db="EMBL/GenBank/DDBJ databases">
        <title>WGS of Gossypium arboreum.</title>
        <authorList>
            <person name="Yu D."/>
        </authorList>
    </citation>
    <scope>NUCLEOTIDE SEQUENCE [LARGE SCALE GENOMIC DNA]</scope>
    <source>
        <tissue evidence="2">Leaf</tissue>
    </source>
</reference>